<sequence>MDSFSKVCRDTLSFDEKSETEIAQLDGEIRQFYLKSLCVFHRKYMVRGDPFSTKSCVEAGQQLVSIFIESTESFHKEVSSIENVGCSRILP</sequence>
<proteinExistence type="predicted"/>
<dbReference type="EMBL" id="JAPQKT010000003">
    <property type="protein sequence ID" value="KAJ5234498.1"/>
    <property type="molecule type" value="Genomic_DNA"/>
</dbReference>
<evidence type="ECO:0000313" key="2">
    <source>
        <dbReference type="Proteomes" id="UP001147733"/>
    </source>
</evidence>
<name>A0A9W9P346_PENCI</name>
<dbReference type="AlphaFoldDB" id="A0A9W9P346"/>
<keyword evidence="2" id="KW-1185">Reference proteome</keyword>
<reference evidence="1" key="1">
    <citation type="submission" date="2022-11" db="EMBL/GenBank/DDBJ databases">
        <authorList>
            <person name="Petersen C."/>
        </authorList>
    </citation>
    <scope>NUCLEOTIDE SEQUENCE</scope>
    <source>
        <strain evidence="1">IBT 23319</strain>
    </source>
</reference>
<reference evidence="1" key="2">
    <citation type="journal article" date="2023" name="IMA Fungus">
        <title>Comparative genomic study of the Penicillium genus elucidates a diverse pangenome and 15 lateral gene transfer events.</title>
        <authorList>
            <person name="Petersen C."/>
            <person name="Sorensen T."/>
            <person name="Nielsen M.R."/>
            <person name="Sondergaard T.E."/>
            <person name="Sorensen J.L."/>
            <person name="Fitzpatrick D.A."/>
            <person name="Frisvad J.C."/>
            <person name="Nielsen K.L."/>
        </authorList>
    </citation>
    <scope>NUCLEOTIDE SEQUENCE</scope>
    <source>
        <strain evidence="1">IBT 23319</strain>
    </source>
</reference>
<dbReference type="GeneID" id="81381753"/>
<evidence type="ECO:0000313" key="1">
    <source>
        <dbReference type="EMBL" id="KAJ5234498.1"/>
    </source>
</evidence>
<accession>A0A9W9P346</accession>
<gene>
    <name evidence="1" type="ORF">N7469_003666</name>
</gene>
<dbReference type="Proteomes" id="UP001147733">
    <property type="component" value="Unassembled WGS sequence"/>
</dbReference>
<organism evidence="1 2">
    <name type="scientific">Penicillium citrinum</name>
    <dbReference type="NCBI Taxonomy" id="5077"/>
    <lineage>
        <taxon>Eukaryota</taxon>
        <taxon>Fungi</taxon>
        <taxon>Dikarya</taxon>
        <taxon>Ascomycota</taxon>
        <taxon>Pezizomycotina</taxon>
        <taxon>Eurotiomycetes</taxon>
        <taxon>Eurotiomycetidae</taxon>
        <taxon>Eurotiales</taxon>
        <taxon>Aspergillaceae</taxon>
        <taxon>Penicillium</taxon>
    </lineage>
</organism>
<dbReference type="RefSeq" id="XP_056501998.1">
    <property type="nucleotide sequence ID" value="XM_056642586.1"/>
</dbReference>
<protein>
    <submittedName>
        <fullName evidence="1">Uncharacterized protein</fullName>
    </submittedName>
</protein>
<comment type="caution">
    <text evidence="1">The sequence shown here is derived from an EMBL/GenBank/DDBJ whole genome shotgun (WGS) entry which is preliminary data.</text>
</comment>